<evidence type="ECO:0000313" key="2">
    <source>
        <dbReference type="EMBL" id="RZH26535.1"/>
    </source>
</evidence>
<keyword evidence="1" id="KW-0732">Signal</keyword>
<dbReference type="PROSITE" id="PS51257">
    <property type="entry name" value="PROKAR_LIPOPROTEIN"/>
    <property type="match status" value="1"/>
</dbReference>
<dbReference type="Proteomes" id="UP000294065">
    <property type="component" value="Unassembled WGS sequence"/>
</dbReference>
<evidence type="ECO:0000256" key="1">
    <source>
        <dbReference type="SAM" id="SignalP"/>
    </source>
</evidence>
<evidence type="ECO:0000313" key="3">
    <source>
        <dbReference type="Proteomes" id="UP000294065"/>
    </source>
</evidence>
<proteinExistence type="predicted"/>
<dbReference type="RefSeq" id="WP_130173945.1">
    <property type="nucleotide sequence ID" value="NZ_CAJHHG010000004.1"/>
</dbReference>
<comment type="caution">
    <text evidence="2">The sequence shown here is derived from an EMBL/GenBank/DDBJ whole genome shotgun (WGS) entry which is preliminary data.</text>
</comment>
<feature type="chain" id="PRO_5042210454" description="DUF3304 domain-containing protein" evidence="1">
    <location>
        <begin position="22"/>
        <end position="138"/>
    </location>
</feature>
<accession>A0AAE8G7G9</accession>
<protein>
    <recommendedName>
        <fullName evidence="4">DUF3304 domain-containing protein</fullName>
    </recommendedName>
</protein>
<reference evidence="2 3" key="1">
    <citation type="submission" date="2019-02" db="EMBL/GenBank/DDBJ databases">
        <title>The Batch Genome Submission of Acinetobacter spp. strains.</title>
        <authorList>
            <person name="Qin J."/>
            <person name="Hu Y."/>
            <person name="Ye H."/>
            <person name="Wei L."/>
            <person name="Feng Y."/>
            <person name="Zong Z."/>
        </authorList>
    </citation>
    <scope>NUCLEOTIDE SEQUENCE [LARGE SCALE GENOMIC DNA]</scope>
    <source>
        <strain evidence="2 3">WCHAP100012</strain>
    </source>
</reference>
<dbReference type="EMBL" id="SGTH01000007">
    <property type="protein sequence ID" value="RZH26535.1"/>
    <property type="molecule type" value="Genomic_DNA"/>
</dbReference>
<organism evidence="2 3">
    <name type="scientific">Acinetobacter pittii</name>
    <name type="common">Acinetobacter genomosp. 3</name>
    <dbReference type="NCBI Taxonomy" id="48296"/>
    <lineage>
        <taxon>Bacteria</taxon>
        <taxon>Pseudomonadati</taxon>
        <taxon>Pseudomonadota</taxon>
        <taxon>Gammaproteobacteria</taxon>
        <taxon>Moraxellales</taxon>
        <taxon>Moraxellaceae</taxon>
        <taxon>Acinetobacter</taxon>
        <taxon>Acinetobacter calcoaceticus/baumannii complex</taxon>
    </lineage>
</organism>
<name>A0AAE8G7G9_ACIPI</name>
<dbReference type="AlphaFoldDB" id="A0AAE8G7G9"/>
<evidence type="ECO:0008006" key="4">
    <source>
        <dbReference type="Google" id="ProtNLM"/>
    </source>
</evidence>
<sequence length="138" mass="15320">MNLKKFLLLPISFVFSAAGCAGIGPNATYYMGTTSFHYDPSYNAYMVKLNGHEIGGGFGGGMNTSPVKFGPQVITWEESNSDKLHRAKNQVTLTKEDLKGMKYLAVHLYPDDTVEVTTSNNWPNPTEKGIKWLNQLKK</sequence>
<gene>
    <name evidence="2" type="ORF">EXD98_15240</name>
</gene>
<feature type="signal peptide" evidence="1">
    <location>
        <begin position="1"/>
        <end position="21"/>
    </location>
</feature>